<dbReference type="InterPro" id="IPR048466">
    <property type="entry name" value="DNA_pol3_delta-like_C"/>
</dbReference>
<evidence type="ECO:0000259" key="9">
    <source>
        <dbReference type="Pfam" id="PF06144"/>
    </source>
</evidence>
<dbReference type="KEGG" id="eio:H9L01_09770"/>
<organism evidence="11 12">
    <name type="scientific">Erysipelothrix inopinata</name>
    <dbReference type="NCBI Taxonomy" id="225084"/>
    <lineage>
        <taxon>Bacteria</taxon>
        <taxon>Bacillati</taxon>
        <taxon>Bacillota</taxon>
        <taxon>Erysipelotrichia</taxon>
        <taxon>Erysipelotrichales</taxon>
        <taxon>Erysipelotrichaceae</taxon>
        <taxon>Erysipelothrix</taxon>
    </lineage>
</organism>
<dbReference type="AlphaFoldDB" id="A0A7G9RYG5"/>
<comment type="catalytic activity">
    <reaction evidence="8">
        <text>DNA(n) + a 2'-deoxyribonucleoside 5'-triphosphate = DNA(n+1) + diphosphate</text>
        <dbReference type="Rhea" id="RHEA:22508"/>
        <dbReference type="Rhea" id="RHEA-COMP:17339"/>
        <dbReference type="Rhea" id="RHEA-COMP:17340"/>
        <dbReference type="ChEBI" id="CHEBI:33019"/>
        <dbReference type="ChEBI" id="CHEBI:61560"/>
        <dbReference type="ChEBI" id="CHEBI:173112"/>
        <dbReference type="EC" id="2.7.7.7"/>
    </reaction>
</comment>
<accession>A0A7G9RYG5</accession>
<dbReference type="GO" id="GO:0009360">
    <property type="term" value="C:DNA polymerase III complex"/>
    <property type="evidence" value="ECO:0007669"/>
    <property type="project" value="InterPro"/>
</dbReference>
<keyword evidence="3 11" id="KW-0808">Transferase</keyword>
<keyword evidence="6" id="KW-0239">DNA-directed DNA polymerase</keyword>
<dbReference type="Pfam" id="PF06144">
    <property type="entry name" value="DNA_pol3_delta"/>
    <property type="match status" value="1"/>
</dbReference>
<evidence type="ECO:0000256" key="2">
    <source>
        <dbReference type="ARBA" id="ARBA00017703"/>
    </source>
</evidence>
<dbReference type="Pfam" id="PF21694">
    <property type="entry name" value="DNA_pol3_delta_C"/>
    <property type="match status" value="1"/>
</dbReference>
<evidence type="ECO:0000256" key="4">
    <source>
        <dbReference type="ARBA" id="ARBA00022695"/>
    </source>
</evidence>
<dbReference type="EMBL" id="CP060715">
    <property type="protein sequence ID" value="QNN60640.1"/>
    <property type="molecule type" value="Genomic_DNA"/>
</dbReference>
<dbReference type="InterPro" id="IPR010372">
    <property type="entry name" value="DNA_pol3_delta_N"/>
</dbReference>
<name>A0A7G9RYG5_9FIRM</name>
<dbReference type="GO" id="GO:0003887">
    <property type="term" value="F:DNA-directed DNA polymerase activity"/>
    <property type="evidence" value="ECO:0007669"/>
    <property type="project" value="UniProtKB-KW"/>
</dbReference>
<dbReference type="InterPro" id="IPR008921">
    <property type="entry name" value="DNA_pol3_clamp-load_cplx_C"/>
</dbReference>
<sequence length="311" mass="35321">MIDVLIGKNKVLIDKEIKDIEKTTAATYGDLDRMEFNMADRDFKFDLLNEAMHTISLFGNYQFIILRYSDKDSSKLDEASLIETLTHFNDFQFVLVLEKKLLASSKLKKMLDKNAKTKVVADPREADISHYIRQQAKGRFEISEGAARSLAGRVKMDLVRLQQEMLKLENVGEPIEVKHIEMLVSSELDDNVFRLSDALLKKDGKTAIEVYQELLAQRLDPIALMGLVASSLRRLYQVGALSESGYGNERIASTLEMSDKQVGFILRNQYRNSWEVLSLLNELGTIDQGVKLGKVDRFIAFELFLMKVVGA</sequence>
<dbReference type="SUPFAM" id="SSF48019">
    <property type="entry name" value="post-AAA+ oligomerization domain-like"/>
    <property type="match status" value="1"/>
</dbReference>
<dbReference type="EC" id="2.7.7.7" evidence="1"/>
<dbReference type="InterPro" id="IPR027417">
    <property type="entry name" value="P-loop_NTPase"/>
</dbReference>
<dbReference type="Gene3D" id="1.20.272.10">
    <property type="match status" value="1"/>
</dbReference>
<keyword evidence="12" id="KW-1185">Reference proteome</keyword>
<dbReference type="PANTHER" id="PTHR34388:SF1">
    <property type="entry name" value="DNA POLYMERASE III SUBUNIT DELTA"/>
    <property type="match status" value="1"/>
</dbReference>
<reference evidence="11 12" key="1">
    <citation type="submission" date="2020-08" db="EMBL/GenBank/DDBJ databases">
        <title>Genome sequence of Erysipelothrix inopinata DSM 15511T.</title>
        <authorList>
            <person name="Hyun D.-W."/>
            <person name="Bae J.-W."/>
        </authorList>
    </citation>
    <scope>NUCLEOTIDE SEQUENCE [LARGE SCALE GENOMIC DNA]</scope>
    <source>
        <strain evidence="11 12">DSM 15511</strain>
    </source>
</reference>
<proteinExistence type="inferred from homology"/>
<dbReference type="RefSeq" id="WP_187533764.1">
    <property type="nucleotide sequence ID" value="NZ_CBCSHU010000005.1"/>
</dbReference>
<dbReference type="GO" id="GO:0003677">
    <property type="term" value="F:DNA binding"/>
    <property type="evidence" value="ECO:0007669"/>
    <property type="project" value="InterPro"/>
</dbReference>
<comment type="similarity">
    <text evidence="7">Belongs to the DNA polymerase HolA subunit family.</text>
</comment>
<feature type="domain" description="DNA polymerase III delta N-terminal" evidence="9">
    <location>
        <begin position="4"/>
        <end position="117"/>
    </location>
</feature>
<gene>
    <name evidence="11" type="primary">holA</name>
    <name evidence="11" type="ORF">H9L01_09770</name>
</gene>
<evidence type="ECO:0000256" key="5">
    <source>
        <dbReference type="ARBA" id="ARBA00022705"/>
    </source>
</evidence>
<evidence type="ECO:0000256" key="6">
    <source>
        <dbReference type="ARBA" id="ARBA00022932"/>
    </source>
</evidence>
<dbReference type="InterPro" id="IPR005790">
    <property type="entry name" value="DNA_polIII_delta"/>
</dbReference>
<protein>
    <recommendedName>
        <fullName evidence="2">DNA polymerase III subunit delta</fullName>
        <ecNumber evidence="1">2.7.7.7</ecNumber>
    </recommendedName>
</protein>
<evidence type="ECO:0000256" key="1">
    <source>
        <dbReference type="ARBA" id="ARBA00012417"/>
    </source>
</evidence>
<evidence type="ECO:0000256" key="3">
    <source>
        <dbReference type="ARBA" id="ARBA00022679"/>
    </source>
</evidence>
<feature type="domain" description="DNA polymerase III delta subunit-like C-terminal" evidence="10">
    <location>
        <begin position="190"/>
        <end position="307"/>
    </location>
</feature>
<evidence type="ECO:0000313" key="11">
    <source>
        <dbReference type="EMBL" id="QNN60640.1"/>
    </source>
</evidence>
<dbReference type="NCBIfam" id="TIGR01128">
    <property type="entry name" value="holA"/>
    <property type="match status" value="1"/>
</dbReference>
<evidence type="ECO:0000313" key="12">
    <source>
        <dbReference type="Proteomes" id="UP000515928"/>
    </source>
</evidence>
<evidence type="ECO:0000259" key="10">
    <source>
        <dbReference type="Pfam" id="PF21694"/>
    </source>
</evidence>
<evidence type="ECO:0000256" key="8">
    <source>
        <dbReference type="ARBA" id="ARBA00049244"/>
    </source>
</evidence>
<dbReference type="Gene3D" id="3.40.50.300">
    <property type="entry name" value="P-loop containing nucleotide triphosphate hydrolases"/>
    <property type="match status" value="1"/>
</dbReference>
<dbReference type="GO" id="GO:0006261">
    <property type="term" value="P:DNA-templated DNA replication"/>
    <property type="evidence" value="ECO:0007669"/>
    <property type="project" value="TreeGrafter"/>
</dbReference>
<dbReference type="Proteomes" id="UP000515928">
    <property type="component" value="Chromosome"/>
</dbReference>
<evidence type="ECO:0000256" key="7">
    <source>
        <dbReference type="ARBA" id="ARBA00034754"/>
    </source>
</evidence>
<keyword evidence="4 11" id="KW-0548">Nucleotidyltransferase</keyword>
<dbReference type="PANTHER" id="PTHR34388">
    <property type="entry name" value="DNA POLYMERASE III SUBUNIT DELTA"/>
    <property type="match status" value="1"/>
</dbReference>
<dbReference type="SUPFAM" id="SSF52540">
    <property type="entry name" value="P-loop containing nucleoside triphosphate hydrolases"/>
    <property type="match status" value="1"/>
</dbReference>
<keyword evidence="5" id="KW-0235">DNA replication</keyword>